<comment type="caution">
    <text evidence="1">The sequence shown here is derived from an EMBL/GenBank/DDBJ whole genome shotgun (WGS) entry which is preliminary data.</text>
</comment>
<organism evidence="1 2">
    <name type="scientific">Penicillium chrysogenum</name>
    <name type="common">Penicillium notatum</name>
    <dbReference type="NCBI Taxonomy" id="5076"/>
    <lineage>
        <taxon>Eukaryota</taxon>
        <taxon>Fungi</taxon>
        <taxon>Dikarya</taxon>
        <taxon>Ascomycota</taxon>
        <taxon>Pezizomycotina</taxon>
        <taxon>Eurotiomycetes</taxon>
        <taxon>Eurotiomycetidae</taxon>
        <taxon>Eurotiales</taxon>
        <taxon>Aspergillaceae</taxon>
        <taxon>Penicillium</taxon>
        <taxon>Penicillium chrysogenum species complex</taxon>
    </lineage>
</organism>
<dbReference type="Proteomes" id="UP001220256">
    <property type="component" value="Unassembled WGS sequence"/>
</dbReference>
<sequence length="585" mass="65754">MTSGTVVPVPASDTYYNLGSFAHPITTTSPDAQIWFNRGLIWVYSFNHVEGAYCFEQAIAHDPACAMAYWGLAYAVGPNYNKPWEKFDQGDLHTCVQRGYNATRQAKKCAANATPLEQALVDAIQFRFPTDQPATDYPALNKSYAAAMKPVYAEFGADLDVATIYADALMNMTPWALWDLFTGKPNPEAPTMEAQAVLEKALSQEEDGAYLNPGLLHLYIHFIEMSPTPELGINAADHLRDLVPDAGHMHHMPTHLDILMGDWRRSIASNHKSTLADDKFFQKSGAKNFYTFYRMHDYHSLVYAAMFAGKSKVALDAFTRMEATVPEEVLRIESPPMADWLEQFMGIRLHVMVRFGMWEELKVKELPHDQSLYAGTTATTHYARGIAFAATGDVVSAKKEQELFRQAWARVPVTRRAYNGNIVDVLKVAESMLEGEIEYRCANYDKAFEALRRAIHHEDTLPYSEPWSWMQPVRHAYAALMMEQGNLEEAAKTYRADLGMDTSVIRPRRHPNNVWSLQGYHECLVRLGRVDEAAVIEQPAKLALAVADVPIKSSCFCRLDTFQSPSLLNRSSPNGEPSKEKCCNA</sequence>
<evidence type="ECO:0008006" key="3">
    <source>
        <dbReference type="Google" id="ProtNLM"/>
    </source>
</evidence>
<accession>A0ABQ8WTR0</accession>
<dbReference type="EMBL" id="JAPVEB010000002">
    <property type="protein sequence ID" value="KAJ5275130.1"/>
    <property type="molecule type" value="Genomic_DNA"/>
</dbReference>
<dbReference type="SUPFAM" id="SSF48452">
    <property type="entry name" value="TPR-like"/>
    <property type="match status" value="1"/>
</dbReference>
<name>A0ABQ8WTR0_PENCH</name>
<evidence type="ECO:0000313" key="2">
    <source>
        <dbReference type="Proteomes" id="UP001220256"/>
    </source>
</evidence>
<evidence type="ECO:0000313" key="1">
    <source>
        <dbReference type="EMBL" id="KAJ5275130.1"/>
    </source>
</evidence>
<dbReference type="InterPro" id="IPR011990">
    <property type="entry name" value="TPR-like_helical_dom_sf"/>
</dbReference>
<proteinExistence type="predicted"/>
<dbReference type="SUPFAM" id="SSF81901">
    <property type="entry name" value="HCP-like"/>
    <property type="match status" value="1"/>
</dbReference>
<protein>
    <recommendedName>
        <fullName evidence="3">TPR domain protein</fullName>
    </recommendedName>
</protein>
<keyword evidence="2" id="KW-1185">Reference proteome</keyword>
<dbReference type="Gene3D" id="1.25.40.10">
    <property type="entry name" value="Tetratricopeptide repeat domain"/>
    <property type="match status" value="1"/>
</dbReference>
<dbReference type="PANTHER" id="PTHR45588">
    <property type="entry name" value="TPR DOMAIN-CONTAINING PROTEIN"/>
    <property type="match status" value="1"/>
</dbReference>
<dbReference type="PANTHER" id="PTHR45588:SF2">
    <property type="entry name" value="TPR DOMAIN PROTEIN (AFU_ORTHOLOGUE AFUA_3G00240)"/>
    <property type="match status" value="1"/>
</dbReference>
<reference evidence="1 2" key="1">
    <citation type="journal article" date="2023" name="IMA Fungus">
        <title>Comparative genomic study of the Penicillium genus elucidates a diverse pangenome and 15 lateral gene transfer events.</title>
        <authorList>
            <person name="Petersen C."/>
            <person name="Sorensen T."/>
            <person name="Nielsen M.R."/>
            <person name="Sondergaard T.E."/>
            <person name="Sorensen J.L."/>
            <person name="Fitzpatrick D.A."/>
            <person name="Frisvad J.C."/>
            <person name="Nielsen K.L."/>
        </authorList>
    </citation>
    <scope>NUCLEOTIDE SEQUENCE [LARGE SCALE GENOMIC DNA]</scope>
    <source>
        <strain evidence="1 2">IBT 3361</strain>
    </source>
</reference>
<gene>
    <name evidence="1" type="ORF">N7505_003675</name>
</gene>